<protein>
    <recommendedName>
        <fullName evidence="2">Response regulatory domain-containing protein</fullName>
    </recommendedName>
</protein>
<dbReference type="PROSITE" id="PS50110">
    <property type="entry name" value="RESPONSE_REGULATORY"/>
    <property type="match status" value="1"/>
</dbReference>
<name>A0A6J5B0J3_9BURK</name>
<dbReference type="Proteomes" id="UP000494205">
    <property type="component" value="Unassembled WGS sequence"/>
</dbReference>
<organism evidence="3 4">
    <name type="scientific">Paraburkholderia rhynchosiae</name>
    <dbReference type="NCBI Taxonomy" id="487049"/>
    <lineage>
        <taxon>Bacteria</taxon>
        <taxon>Pseudomonadati</taxon>
        <taxon>Pseudomonadota</taxon>
        <taxon>Betaproteobacteria</taxon>
        <taxon>Burkholderiales</taxon>
        <taxon>Burkholderiaceae</taxon>
        <taxon>Paraburkholderia</taxon>
    </lineage>
</organism>
<evidence type="ECO:0000256" key="1">
    <source>
        <dbReference type="PROSITE-ProRule" id="PRU00169"/>
    </source>
</evidence>
<evidence type="ECO:0000259" key="2">
    <source>
        <dbReference type="PROSITE" id="PS50110"/>
    </source>
</evidence>
<evidence type="ECO:0000313" key="3">
    <source>
        <dbReference type="EMBL" id="CAB3686141.1"/>
    </source>
</evidence>
<dbReference type="EMBL" id="CADIJZ010000009">
    <property type="protein sequence ID" value="CAB3686141.1"/>
    <property type="molecule type" value="Genomic_DNA"/>
</dbReference>
<feature type="modified residue" description="4-aspartylphosphate" evidence="1">
    <location>
        <position position="122"/>
    </location>
</feature>
<dbReference type="AlphaFoldDB" id="A0A6J5B0J3"/>
<feature type="domain" description="Response regulatory" evidence="2">
    <location>
        <begin position="34"/>
        <end position="185"/>
    </location>
</feature>
<dbReference type="Gene3D" id="3.40.50.2300">
    <property type="match status" value="1"/>
</dbReference>
<dbReference type="GO" id="GO:0000160">
    <property type="term" value="P:phosphorelay signal transduction system"/>
    <property type="evidence" value="ECO:0007669"/>
    <property type="project" value="InterPro"/>
</dbReference>
<proteinExistence type="predicted"/>
<sequence>MTGEPVTVIFLRPPDETRENMNKFIRPPVSYPTTVVFVDDNDSYLDALRRFFPDVSTNLFFSRPQTGLAFIRQHARENSLEFAPASACLSETGFERFVETSPQRDVLARDSRFSEVAAVVVDYDMPGVSGVEFLSSISNLHCAKILLTGVADETVAVKAFNAGIVDLYLRKTDADSANRLVHFVNDAKSRHCSETGWLALGENGMTYCDPRTRKVIDELVADKGIVEYYWRPEQNAILMFDREGRASVFVAWAEHDWISQGEIVADESGPAELLKQMAVREVMPLFWPYLAYRSGVEFRMLKPQAVPGWGDAFYCWSPIEASEVAEGGVKPLTFAQWRSDRTR</sequence>
<dbReference type="SUPFAM" id="SSF52172">
    <property type="entry name" value="CheY-like"/>
    <property type="match status" value="1"/>
</dbReference>
<dbReference type="InterPro" id="IPR011006">
    <property type="entry name" value="CheY-like_superfamily"/>
</dbReference>
<keyword evidence="1" id="KW-0597">Phosphoprotein</keyword>
<gene>
    <name evidence="3" type="ORF">LMG27174_02919</name>
</gene>
<dbReference type="InterPro" id="IPR001789">
    <property type="entry name" value="Sig_transdc_resp-reg_receiver"/>
</dbReference>
<evidence type="ECO:0000313" key="4">
    <source>
        <dbReference type="Proteomes" id="UP000494205"/>
    </source>
</evidence>
<accession>A0A6J5B0J3</accession>
<reference evidence="3 4" key="1">
    <citation type="submission" date="2020-04" db="EMBL/GenBank/DDBJ databases">
        <authorList>
            <person name="De Canck E."/>
        </authorList>
    </citation>
    <scope>NUCLEOTIDE SEQUENCE [LARGE SCALE GENOMIC DNA]</scope>
    <source>
        <strain evidence="3 4">LMG 27174</strain>
    </source>
</reference>